<keyword evidence="3" id="KW-1185">Reference proteome</keyword>
<name>A0A6G1L3T4_9PEZI</name>
<dbReference type="Proteomes" id="UP000799436">
    <property type="component" value="Unassembled WGS sequence"/>
</dbReference>
<accession>A0A6G1L3T4</accession>
<evidence type="ECO:0000256" key="1">
    <source>
        <dbReference type="SAM" id="SignalP"/>
    </source>
</evidence>
<dbReference type="EMBL" id="ML995855">
    <property type="protein sequence ID" value="KAF2767495.1"/>
    <property type="molecule type" value="Genomic_DNA"/>
</dbReference>
<proteinExistence type="predicted"/>
<sequence length="220" mass="23992">MLYLPSSLAIAATLAINAFALPVETVQGDQSPTPESILSKRGMPSCPVQYGEAFEPKEIPSDVQQDAAESLSSRQTYKKAGWKHPICGYYQVNCYTIDKGIDYTGSTGDIGTELGRWYGEDGTQILAFHYWHNELGFKGPGGSAKIYPAHGYFFNCAHGKLDVTITFNKVGDKGPGGSHTLHGNDQPDVLDPDGWPGPCRCYGNTRWDIFGSDMSITWGN</sequence>
<organism evidence="2 3">
    <name type="scientific">Teratosphaeria nubilosa</name>
    <dbReference type="NCBI Taxonomy" id="161662"/>
    <lineage>
        <taxon>Eukaryota</taxon>
        <taxon>Fungi</taxon>
        <taxon>Dikarya</taxon>
        <taxon>Ascomycota</taxon>
        <taxon>Pezizomycotina</taxon>
        <taxon>Dothideomycetes</taxon>
        <taxon>Dothideomycetidae</taxon>
        <taxon>Mycosphaerellales</taxon>
        <taxon>Teratosphaeriaceae</taxon>
        <taxon>Teratosphaeria</taxon>
    </lineage>
</organism>
<protein>
    <submittedName>
        <fullName evidence="2">Uncharacterized protein</fullName>
    </submittedName>
</protein>
<feature type="signal peptide" evidence="1">
    <location>
        <begin position="1"/>
        <end position="20"/>
    </location>
</feature>
<gene>
    <name evidence="2" type="ORF">EJ03DRAFT_146693</name>
</gene>
<keyword evidence="1" id="KW-0732">Signal</keyword>
<evidence type="ECO:0000313" key="3">
    <source>
        <dbReference type="Proteomes" id="UP000799436"/>
    </source>
</evidence>
<dbReference type="AlphaFoldDB" id="A0A6G1L3T4"/>
<evidence type="ECO:0000313" key="2">
    <source>
        <dbReference type="EMBL" id="KAF2767495.1"/>
    </source>
</evidence>
<feature type="chain" id="PRO_5026175002" evidence="1">
    <location>
        <begin position="21"/>
        <end position="220"/>
    </location>
</feature>
<reference evidence="2" key="1">
    <citation type="journal article" date="2020" name="Stud. Mycol.">
        <title>101 Dothideomycetes genomes: a test case for predicting lifestyles and emergence of pathogens.</title>
        <authorList>
            <person name="Haridas S."/>
            <person name="Albert R."/>
            <person name="Binder M."/>
            <person name="Bloem J."/>
            <person name="Labutti K."/>
            <person name="Salamov A."/>
            <person name="Andreopoulos B."/>
            <person name="Baker S."/>
            <person name="Barry K."/>
            <person name="Bills G."/>
            <person name="Bluhm B."/>
            <person name="Cannon C."/>
            <person name="Castanera R."/>
            <person name="Culley D."/>
            <person name="Daum C."/>
            <person name="Ezra D."/>
            <person name="Gonzalez J."/>
            <person name="Henrissat B."/>
            <person name="Kuo A."/>
            <person name="Liang C."/>
            <person name="Lipzen A."/>
            <person name="Lutzoni F."/>
            <person name="Magnuson J."/>
            <person name="Mondo S."/>
            <person name="Nolan M."/>
            <person name="Ohm R."/>
            <person name="Pangilinan J."/>
            <person name="Park H.-J."/>
            <person name="Ramirez L."/>
            <person name="Alfaro M."/>
            <person name="Sun H."/>
            <person name="Tritt A."/>
            <person name="Yoshinaga Y."/>
            <person name="Zwiers L.-H."/>
            <person name="Turgeon B."/>
            <person name="Goodwin S."/>
            <person name="Spatafora J."/>
            <person name="Crous P."/>
            <person name="Grigoriev I."/>
        </authorList>
    </citation>
    <scope>NUCLEOTIDE SEQUENCE</scope>
    <source>
        <strain evidence="2">CBS 116005</strain>
    </source>
</reference>
<dbReference type="OrthoDB" id="3622660at2759"/>